<dbReference type="Proteomes" id="UP000178735">
    <property type="component" value="Unassembled WGS sequence"/>
</dbReference>
<proteinExistence type="predicted"/>
<keyword evidence="5" id="KW-0411">Iron-sulfur</keyword>
<dbReference type="InterPro" id="IPR058240">
    <property type="entry name" value="rSAM_sf"/>
</dbReference>
<dbReference type="InterPro" id="IPR006638">
    <property type="entry name" value="Elp3/MiaA/NifB-like_rSAM"/>
</dbReference>
<dbReference type="PANTHER" id="PTHR43409">
    <property type="entry name" value="ANAEROBIC MAGNESIUM-PROTOPORPHYRIN IX MONOMETHYL ESTER CYCLASE-RELATED"/>
    <property type="match status" value="1"/>
</dbReference>
<dbReference type="SUPFAM" id="SSF102114">
    <property type="entry name" value="Radical SAM enzymes"/>
    <property type="match status" value="1"/>
</dbReference>
<dbReference type="PANTHER" id="PTHR43409:SF7">
    <property type="entry name" value="BLL1977 PROTEIN"/>
    <property type="match status" value="1"/>
</dbReference>
<keyword evidence="4" id="KW-0408">Iron</keyword>
<dbReference type="Gene3D" id="3.40.50.280">
    <property type="entry name" value="Cobalamin-binding domain"/>
    <property type="match status" value="1"/>
</dbReference>
<name>A0A1F7WVP4_9BACT</name>
<organism evidence="7 8">
    <name type="scientific">Candidatus Wallbacteria bacterium GWC2_49_35</name>
    <dbReference type="NCBI Taxonomy" id="1817813"/>
    <lineage>
        <taxon>Bacteria</taxon>
        <taxon>Candidatus Walliibacteriota</taxon>
    </lineage>
</organism>
<reference evidence="7 8" key="1">
    <citation type="journal article" date="2016" name="Nat. Commun.">
        <title>Thousands of microbial genomes shed light on interconnected biogeochemical processes in an aquifer system.</title>
        <authorList>
            <person name="Anantharaman K."/>
            <person name="Brown C.T."/>
            <person name="Hug L.A."/>
            <person name="Sharon I."/>
            <person name="Castelle C.J."/>
            <person name="Probst A.J."/>
            <person name="Thomas B.C."/>
            <person name="Singh A."/>
            <person name="Wilkins M.J."/>
            <person name="Karaoz U."/>
            <person name="Brodie E.L."/>
            <person name="Williams K.H."/>
            <person name="Hubbard S.S."/>
            <person name="Banfield J.F."/>
        </authorList>
    </citation>
    <scope>NUCLEOTIDE SEQUENCE [LARGE SCALE GENOMIC DNA]</scope>
</reference>
<dbReference type="InterPro" id="IPR006158">
    <property type="entry name" value="Cobalamin-bd"/>
</dbReference>
<sequence length="572" mass="64857">MNSNPEILFLHVPKFSSFYKPLDEFMNITYMPMGVFAMADLLTREKKSVQIVHLGIEWILDHDFSIVEFIRSKSNIKVVYMPLFWHYQSYDVINVASKIKAAFPDIFIILGGFTSSYFAEEIVAEFSFIDGVIKGYAEKPIIDLTRVITGGAGAVGSAGKSGGSVSSGLPVVQNLVLSNGTKLRSMAVPGGDCSSGRYRAMPAAYEDYVTGEKMFNSLRFSALPLLKNFGYYVKLFSFPLAYSKNLSMADNIKYNNMGLKMFPVEVGRGCVTSCTWCAGCAPNQKKMNFTTGVMWRDPEKVADTIEESLAFGYKTFAVCYDVDPEKQSYYLDLFEVIKRRKLKCGLYFECYSLPAPGFIEKFSETFDLAESVVAISPECGNEEVRRRNKGFYFSNADLFNSIESLEKHNIRTDIFFTMGIPFENIKTLYDTKKMIIAIDSKFKNIGRMMSWGVQIEPGSPIFENPALYGAVTDRKTFMDFYRIHSGKSSDTYSALGYSIENYFLDNELYTPEEFSEKIMKIKCADFCFLHDNCALYNLAWKGRLTCAARALKFRLKGRGPEKYKNMPRPEFK</sequence>
<gene>
    <name evidence="7" type="ORF">A2008_10515</name>
</gene>
<dbReference type="Pfam" id="PF04055">
    <property type="entry name" value="Radical_SAM"/>
    <property type="match status" value="1"/>
</dbReference>
<evidence type="ECO:0000256" key="5">
    <source>
        <dbReference type="ARBA" id="ARBA00023014"/>
    </source>
</evidence>
<evidence type="ECO:0000313" key="8">
    <source>
        <dbReference type="Proteomes" id="UP000178735"/>
    </source>
</evidence>
<protein>
    <recommendedName>
        <fullName evidence="6">B12-binding domain-containing protein</fullName>
    </recommendedName>
</protein>
<dbReference type="Gene3D" id="3.20.20.70">
    <property type="entry name" value="Aldolase class I"/>
    <property type="match status" value="1"/>
</dbReference>
<dbReference type="InterPro" id="IPR013785">
    <property type="entry name" value="Aldolase_TIM"/>
</dbReference>
<evidence type="ECO:0000256" key="1">
    <source>
        <dbReference type="ARBA" id="ARBA00001966"/>
    </source>
</evidence>
<accession>A0A1F7WVP4</accession>
<dbReference type="AlphaFoldDB" id="A0A1F7WVP4"/>
<evidence type="ECO:0000313" key="7">
    <source>
        <dbReference type="EMBL" id="OGM06208.1"/>
    </source>
</evidence>
<evidence type="ECO:0000259" key="6">
    <source>
        <dbReference type="PROSITE" id="PS51332"/>
    </source>
</evidence>
<evidence type="ECO:0000256" key="4">
    <source>
        <dbReference type="ARBA" id="ARBA00023004"/>
    </source>
</evidence>
<dbReference type="GO" id="GO:0031419">
    <property type="term" value="F:cobalamin binding"/>
    <property type="evidence" value="ECO:0007669"/>
    <property type="project" value="InterPro"/>
</dbReference>
<dbReference type="InterPro" id="IPR051198">
    <property type="entry name" value="BchE-like"/>
</dbReference>
<evidence type="ECO:0000256" key="2">
    <source>
        <dbReference type="ARBA" id="ARBA00022691"/>
    </source>
</evidence>
<comment type="cofactor">
    <cofactor evidence="1">
        <name>[4Fe-4S] cluster</name>
        <dbReference type="ChEBI" id="CHEBI:49883"/>
    </cofactor>
</comment>
<dbReference type="SFLD" id="SFLDS00029">
    <property type="entry name" value="Radical_SAM"/>
    <property type="match status" value="1"/>
</dbReference>
<evidence type="ECO:0000256" key="3">
    <source>
        <dbReference type="ARBA" id="ARBA00022723"/>
    </source>
</evidence>
<dbReference type="InterPro" id="IPR007197">
    <property type="entry name" value="rSAM"/>
</dbReference>
<dbReference type="SFLD" id="SFLDG01082">
    <property type="entry name" value="B12-binding_domain_containing"/>
    <property type="match status" value="1"/>
</dbReference>
<keyword evidence="2" id="KW-0949">S-adenosyl-L-methionine</keyword>
<dbReference type="GO" id="GO:0051536">
    <property type="term" value="F:iron-sulfur cluster binding"/>
    <property type="evidence" value="ECO:0007669"/>
    <property type="project" value="UniProtKB-KW"/>
</dbReference>
<dbReference type="PROSITE" id="PS51332">
    <property type="entry name" value="B12_BINDING"/>
    <property type="match status" value="1"/>
</dbReference>
<dbReference type="EMBL" id="MGFH01000076">
    <property type="protein sequence ID" value="OGM06208.1"/>
    <property type="molecule type" value="Genomic_DNA"/>
</dbReference>
<dbReference type="STRING" id="1817813.A2008_10515"/>
<dbReference type="GO" id="GO:0046872">
    <property type="term" value="F:metal ion binding"/>
    <property type="evidence" value="ECO:0007669"/>
    <property type="project" value="UniProtKB-KW"/>
</dbReference>
<dbReference type="GO" id="GO:0003824">
    <property type="term" value="F:catalytic activity"/>
    <property type="evidence" value="ECO:0007669"/>
    <property type="project" value="InterPro"/>
</dbReference>
<feature type="domain" description="B12-binding" evidence="6">
    <location>
        <begin position="12"/>
        <end position="155"/>
    </location>
</feature>
<keyword evidence="3" id="KW-0479">Metal-binding</keyword>
<dbReference type="SMART" id="SM00729">
    <property type="entry name" value="Elp3"/>
    <property type="match status" value="1"/>
</dbReference>
<comment type="caution">
    <text evidence="7">The sequence shown here is derived from an EMBL/GenBank/DDBJ whole genome shotgun (WGS) entry which is preliminary data.</text>
</comment>